<evidence type="ECO:0000313" key="1">
    <source>
        <dbReference type="EMBL" id="SNY03795.1"/>
    </source>
</evidence>
<dbReference type="AlphaFoldDB" id="A0A285EXM3"/>
<dbReference type="EMBL" id="OBDY01000001">
    <property type="protein sequence ID" value="SNY03795.1"/>
    <property type="molecule type" value="Genomic_DNA"/>
</dbReference>
<accession>A0A285EXM3</accession>
<proteinExistence type="predicted"/>
<dbReference type="RefSeq" id="WP_218853972.1">
    <property type="nucleotide sequence ID" value="NZ_OBDY01000001.1"/>
</dbReference>
<dbReference type="Proteomes" id="UP000219612">
    <property type="component" value="Unassembled WGS sequence"/>
</dbReference>
<evidence type="ECO:0000313" key="2">
    <source>
        <dbReference type="Proteomes" id="UP000219612"/>
    </source>
</evidence>
<protein>
    <submittedName>
        <fullName evidence="1">Uncharacterized protein</fullName>
    </submittedName>
</protein>
<reference evidence="1 2" key="1">
    <citation type="submission" date="2017-09" db="EMBL/GenBank/DDBJ databases">
        <authorList>
            <person name="Ehlers B."/>
            <person name="Leendertz F.H."/>
        </authorList>
    </citation>
    <scope>NUCLEOTIDE SEQUENCE [LARGE SCALE GENOMIC DNA]</scope>
    <source>
        <strain evidence="1 2">CGMCC 4.6857</strain>
    </source>
</reference>
<organism evidence="1 2">
    <name type="scientific">Paractinoplanes atraurantiacus</name>
    <dbReference type="NCBI Taxonomy" id="1036182"/>
    <lineage>
        <taxon>Bacteria</taxon>
        <taxon>Bacillati</taxon>
        <taxon>Actinomycetota</taxon>
        <taxon>Actinomycetes</taxon>
        <taxon>Micromonosporales</taxon>
        <taxon>Micromonosporaceae</taxon>
        <taxon>Paractinoplanes</taxon>
    </lineage>
</organism>
<name>A0A285EXM3_9ACTN</name>
<sequence length="154" mass="17513">MSMHEIEDLVHLSVVALDRHYPAEDGRVRDWLVALYEFQRRFDCSHTQGRVEEILIRRKHTYHAEPPREVKLIDLAVAVAVAAEAQGDSDLIAGWYELGYQTLVGGVVFSVDELAEMPAVATLREIVARTGYRPSDEERDDELEAWWYAVSVSA</sequence>
<gene>
    <name evidence="1" type="ORF">SAMN05421748_10132</name>
</gene>
<keyword evidence="2" id="KW-1185">Reference proteome</keyword>